<keyword evidence="1" id="KW-1133">Transmembrane helix</keyword>
<evidence type="ECO:0000313" key="2">
    <source>
        <dbReference type="EMBL" id="EEJ71535.1"/>
    </source>
</evidence>
<reference evidence="2 3" key="1">
    <citation type="submission" date="2009-01" db="EMBL/GenBank/DDBJ databases">
        <authorList>
            <person name="Qin X."/>
            <person name="Bachman B."/>
            <person name="Battles P."/>
            <person name="Bell A."/>
            <person name="Bess C."/>
            <person name="Bickham C."/>
            <person name="Chaboub L."/>
            <person name="Chen D."/>
            <person name="Coyle M."/>
            <person name="Deiros D.R."/>
            <person name="Dinh H."/>
            <person name="Forbes L."/>
            <person name="Fowler G."/>
            <person name="Francisco L."/>
            <person name="Fu Q."/>
            <person name="Gubbala S."/>
            <person name="Hale W."/>
            <person name="Han Y."/>
            <person name="Hemphill L."/>
            <person name="Highlander S.K."/>
            <person name="Hirani K."/>
            <person name="Hogues M."/>
            <person name="Jackson L."/>
            <person name="Jakkamsetti A."/>
            <person name="Javaid M."/>
            <person name="Jiang H."/>
            <person name="Korchina V."/>
            <person name="Kovar C."/>
            <person name="Lara F."/>
            <person name="Lee S."/>
            <person name="Mata R."/>
            <person name="Mathew T."/>
            <person name="Moen C."/>
            <person name="Morales K."/>
            <person name="Munidasa M."/>
            <person name="Nazareth L."/>
            <person name="Ngo R."/>
            <person name="Nguyen L."/>
            <person name="Okwuonu G."/>
            <person name="Ongeri F."/>
            <person name="Patil S."/>
            <person name="Petrosino J."/>
            <person name="Pham C."/>
            <person name="Pham P."/>
            <person name="Pu L.-L."/>
            <person name="Puazo M."/>
            <person name="Raj R."/>
            <person name="Reid J."/>
            <person name="Rouhana J."/>
            <person name="Saada N."/>
            <person name="Shang Y."/>
            <person name="Simmons D."/>
            <person name="Thornton R."/>
            <person name="Warren J."/>
            <person name="Weissenberger G."/>
            <person name="Zhang J."/>
            <person name="Zhang L."/>
            <person name="Zhou C."/>
            <person name="Zhu D."/>
            <person name="Muzny D."/>
            <person name="Worley K."/>
            <person name="Gibbs R."/>
        </authorList>
    </citation>
    <scope>NUCLEOTIDE SEQUENCE [LARGE SCALE GENOMIC DNA]</scope>
    <source>
        <strain evidence="2 3">DSM 16047</strain>
    </source>
</reference>
<name>C2EPF9_9LACO</name>
<dbReference type="AlphaFoldDB" id="C2EPF9"/>
<evidence type="ECO:0000256" key="1">
    <source>
        <dbReference type="SAM" id="Phobius"/>
    </source>
</evidence>
<sequence>MEGRIMDDKKFARDNKKIFIGMGVGIIIGILASVIPALIKTSGSLPFLRILMLVILGALIGSIIGGTVVAVLVATEDKDKAAMKKRLIYLFIAVVIILIIYGTLTYVGYSKIASIVSWLGLIIAAIFIQKIK</sequence>
<evidence type="ECO:0000313" key="3">
    <source>
        <dbReference type="Proteomes" id="UP000005583"/>
    </source>
</evidence>
<feature type="transmembrane region" description="Helical" evidence="1">
    <location>
        <begin position="18"/>
        <end position="39"/>
    </location>
</feature>
<dbReference type="PATRIC" id="fig|525365.8.peg.1884"/>
<keyword evidence="3" id="KW-1185">Reference proteome</keyword>
<organism evidence="2 3">
    <name type="scientific">Lactobacillus ultunensis DSM 16047</name>
    <dbReference type="NCBI Taxonomy" id="525365"/>
    <lineage>
        <taxon>Bacteria</taxon>
        <taxon>Bacillati</taxon>
        <taxon>Bacillota</taxon>
        <taxon>Bacilli</taxon>
        <taxon>Lactobacillales</taxon>
        <taxon>Lactobacillaceae</taxon>
        <taxon>Lactobacillus</taxon>
    </lineage>
</organism>
<protein>
    <submittedName>
        <fullName evidence="2">Uncharacterized protein</fullName>
    </submittedName>
</protein>
<feature type="transmembrane region" description="Helical" evidence="1">
    <location>
        <begin position="51"/>
        <end position="75"/>
    </location>
</feature>
<proteinExistence type="predicted"/>
<comment type="caution">
    <text evidence="2">The sequence shown here is derived from an EMBL/GenBank/DDBJ whole genome shotgun (WGS) entry which is preliminary data.</text>
</comment>
<feature type="transmembrane region" description="Helical" evidence="1">
    <location>
        <begin position="112"/>
        <end position="128"/>
    </location>
</feature>
<keyword evidence="1" id="KW-0472">Membrane</keyword>
<dbReference type="STRING" id="525365.HMPREF0548_1555"/>
<feature type="transmembrane region" description="Helical" evidence="1">
    <location>
        <begin position="87"/>
        <end position="106"/>
    </location>
</feature>
<dbReference type="HOGENOM" id="CLU_1914419_0_0_9"/>
<accession>C2EPF9</accession>
<keyword evidence="1" id="KW-0812">Transmembrane</keyword>
<dbReference type="EMBL" id="ACGU01000070">
    <property type="protein sequence ID" value="EEJ71535.1"/>
    <property type="molecule type" value="Genomic_DNA"/>
</dbReference>
<dbReference type="Proteomes" id="UP000005583">
    <property type="component" value="Unassembled WGS sequence"/>
</dbReference>
<gene>
    <name evidence="2" type="ORF">HMPREF0548_1555</name>
</gene>